<comment type="caution">
    <text evidence="1">The sequence shown here is derived from an EMBL/GenBank/DDBJ whole genome shotgun (WGS) entry which is preliminary data.</text>
</comment>
<name>A0ABN8LMZ6_9CNID</name>
<evidence type="ECO:0000313" key="1">
    <source>
        <dbReference type="EMBL" id="CAH3018537.1"/>
    </source>
</evidence>
<gene>
    <name evidence="1" type="ORF">PEVE_00043732</name>
</gene>
<reference evidence="1 2" key="1">
    <citation type="submission" date="2022-05" db="EMBL/GenBank/DDBJ databases">
        <authorList>
            <consortium name="Genoscope - CEA"/>
            <person name="William W."/>
        </authorList>
    </citation>
    <scope>NUCLEOTIDE SEQUENCE [LARGE SCALE GENOMIC DNA]</scope>
</reference>
<dbReference type="Proteomes" id="UP001159427">
    <property type="component" value="Unassembled WGS sequence"/>
</dbReference>
<proteinExistence type="predicted"/>
<sequence length="41" mass="4702">MIPNAKFWSNLPGLISDGFSFVISKITCSEMSTTQERYDRM</sequence>
<protein>
    <submittedName>
        <fullName evidence="1">Uncharacterized protein</fullName>
    </submittedName>
</protein>
<dbReference type="EMBL" id="CALNXI010000090">
    <property type="protein sequence ID" value="CAH3018537.1"/>
    <property type="molecule type" value="Genomic_DNA"/>
</dbReference>
<keyword evidence="2" id="KW-1185">Reference proteome</keyword>
<accession>A0ABN8LMZ6</accession>
<evidence type="ECO:0000313" key="2">
    <source>
        <dbReference type="Proteomes" id="UP001159427"/>
    </source>
</evidence>
<organism evidence="1 2">
    <name type="scientific">Porites evermanni</name>
    <dbReference type="NCBI Taxonomy" id="104178"/>
    <lineage>
        <taxon>Eukaryota</taxon>
        <taxon>Metazoa</taxon>
        <taxon>Cnidaria</taxon>
        <taxon>Anthozoa</taxon>
        <taxon>Hexacorallia</taxon>
        <taxon>Scleractinia</taxon>
        <taxon>Fungiina</taxon>
        <taxon>Poritidae</taxon>
        <taxon>Porites</taxon>
    </lineage>
</organism>